<name>A2E674_TRIV3</name>
<dbReference type="InParanoid" id="A2E674"/>
<reference evidence="1" key="1">
    <citation type="submission" date="2006-10" db="EMBL/GenBank/DDBJ databases">
        <authorList>
            <person name="Amadeo P."/>
            <person name="Zhao Q."/>
            <person name="Wortman J."/>
            <person name="Fraser-Liggett C."/>
            <person name="Carlton J."/>
        </authorList>
    </citation>
    <scope>NUCLEOTIDE SEQUENCE</scope>
    <source>
        <strain evidence="1">G3</strain>
    </source>
</reference>
<protein>
    <submittedName>
        <fullName evidence="1">Uncharacterized protein</fullName>
    </submittedName>
</protein>
<evidence type="ECO:0000313" key="2">
    <source>
        <dbReference type="Proteomes" id="UP000001542"/>
    </source>
</evidence>
<organism evidence="1 2">
    <name type="scientific">Trichomonas vaginalis (strain ATCC PRA-98 / G3)</name>
    <dbReference type="NCBI Taxonomy" id="412133"/>
    <lineage>
        <taxon>Eukaryota</taxon>
        <taxon>Metamonada</taxon>
        <taxon>Parabasalia</taxon>
        <taxon>Trichomonadida</taxon>
        <taxon>Trichomonadidae</taxon>
        <taxon>Trichomonas</taxon>
    </lineage>
</organism>
<keyword evidence="2" id="KW-1185">Reference proteome</keyword>
<reference evidence="1" key="2">
    <citation type="journal article" date="2007" name="Science">
        <title>Draft genome sequence of the sexually transmitted pathogen Trichomonas vaginalis.</title>
        <authorList>
            <person name="Carlton J.M."/>
            <person name="Hirt R.P."/>
            <person name="Silva J.C."/>
            <person name="Delcher A.L."/>
            <person name="Schatz M."/>
            <person name="Zhao Q."/>
            <person name="Wortman J.R."/>
            <person name="Bidwell S.L."/>
            <person name="Alsmark U.C.M."/>
            <person name="Besteiro S."/>
            <person name="Sicheritz-Ponten T."/>
            <person name="Noel C.J."/>
            <person name="Dacks J.B."/>
            <person name="Foster P.G."/>
            <person name="Simillion C."/>
            <person name="Van de Peer Y."/>
            <person name="Miranda-Saavedra D."/>
            <person name="Barton G.J."/>
            <person name="Westrop G.D."/>
            <person name="Mueller S."/>
            <person name="Dessi D."/>
            <person name="Fiori P.L."/>
            <person name="Ren Q."/>
            <person name="Paulsen I."/>
            <person name="Zhang H."/>
            <person name="Bastida-Corcuera F.D."/>
            <person name="Simoes-Barbosa A."/>
            <person name="Brown M.T."/>
            <person name="Hayes R.D."/>
            <person name="Mukherjee M."/>
            <person name="Okumura C.Y."/>
            <person name="Schneider R."/>
            <person name="Smith A.J."/>
            <person name="Vanacova S."/>
            <person name="Villalvazo M."/>
            <person name="Haas B.J."/>
            <person name="Pertea M."/>
            <person name="Feldblyum T.V."/>
            <person name="Utterback T.R."/>
            <person name="Shu C.L."/>
            <person name="Osoegawa K."/>
            <person name="de Jong P.J."/>
            <person name="Hrdy I."/>
            <person name="Horvathova L."/>
            <person name="Zubacova Z."/>
            <person name="Dolezal P."/>
            <person name="Malik S.B."/>
            <person name="Logsdon J.M. Jr."/>
            <person name="Henze K."/>
            <person name="Gupta A."/>
            <person name="Wang C.C."/>
            <person name="Dunne R.L."/>
            <person name="Upcroft J.A."/>
            <person name="Upcroft P."/>
            <person name="White O."/>
            <person name="Salzberg S.L."/>
            <person name="Tang P."/>
            <person name="Chiu C.-H."/>
            <person name="Lee Y.-S."/>
            <person name="Embley T.M."/>
            <person name="Coombs G.H."/>
            <person name="Mottram J.C."/>
            <person name="Tachezy J."/>
            <person name="Fraser-Liggett C.M."/>
            <person name="Johnson P.J."/>
        </authorList>
    </citation>
    <scope>NUCLEOTIDE SEQUENCE [LARGE SCALE GENOMIC DNA]</scope>
    <source>
        <strain evidence="1">G3</strain>
    </source>
</reference>
<proteinExistence type="predicted"/>
<dbReference type="VEuPathDB" id="TrichDB:TVAGG3_0394110"/>
<dbReference type="EMBL" id="DS113312">
    <property type="protein sequence ID" value="EAY11797.1"/>
    <property type="molecule type" value="Genomic_DNA"/>
</dbReference>
<sequence length="337" mass="39257">MFSKFNPFSRFQSKSSNNQAAAALKDKEITSYQAEIDEINSRYNKSYKSSSQVNEFIVEYQTLLRKIDDQQEHNFRSIASIYSELAKCFLKLGQKSDAVRNHMSSARYSVKSAKYYYKITPMLEELWEPTFSVAVFSFEEASKILEADGKFSILLQVLQELGDSYTYFHYYGYAAETFQHGVDICICHRFAPSILFQFIFNAIDSYTLDDKILEAFDLVNDVQVRYQGDCVALINKSTLLNQKLMDLRIYHTILSIMAFRFSEVAQFCNANLEHNVAQYFETICDATKNNEKDFLYILTHPSKQDYYPFQIGHLKLLDRHYQNVESSLESQLPLYTK</sequence>
<dbReference type="SUPFAM" id="SSF48452">
    <property type="entry name" value="TPR-like"/>
    <property type="match status" value="1"/>
</dbReference>
<accession>A2E674</accession>
<dbReference type="Proteomes" id="UP000001542">
    <property type="component" value="Unassembled WGS sequence"/>
</dbReference>
<dbReference type="InterPro" id="IPR011990">
    <property type="entry name" value="TPR-like_helical_dom_sf"/>
</dbReference>
<dbReference type="AlphaFoldDB" id="A2E674"/>
<gene>
    <name evidence="1" type="ORF">TVAG_458690</name>
</gene>
<dbReference type="SMR" id="A2E674"/>
<dbReference type="VEuPathDB" id="TrichDB:TVAG_458690"/>
<dbReference type="KEGG" id="tva:4769753"/>
<evidence type="ECO:0000313" key="1">
    <source>
        <dbReference type="EMBL" id="EAY11797.1"/>
    </source>
</evidence>
<dbReference type="RefSeq" id="XP_001324020.1">
    <property type="nucleotide sequence ID" value="XM_001323985.1"/>
</dbReference>